<accession>A0A2I5T2U1</accession>
<evidence type="ECO:0000256" key="1">
    <source>
        <dbReference type="SAM" id="Phobius"/>
    </source>
</evidence>
<feature type="transmembrane region" description="Helical" evidence="1">
    <location>
        <begin position="39"/>
        <end position="60"/>
    </location>
</feature>
<dbReference type="STRING" id="104623.Ser39006_00391"/>
<dbReference type="Pfam" id="PF07331">
    <property type="entry name" value="TctB"/>
    <property type="match status" value="1"/>
</dbReference>
<evidence type="ECO:0000259" key="2">
    <source>
        <dbReference type="Pfam" id="PF07331"/>
    </source>
</evidence>
<evidence type="ECO:0000313" key="5">
    <source>
        <dbReference type="Proteomes" id="UP000017700"/>
    </source>
</evidence>
<name>A0A2I5T2U1_SERS3</name>
<sequence length="153" mass="17206">MRKWNLLIGLCSIGLGGLMLFLSRNMAMFDASGVPGERFWPYGLAWLFIVLGLFQWIAVIKDRHQVDIAVDLSSVYVRRPLILGAMAVVFGVLLNYAGFLVSALLFIPGVMLFMNERRPWFIVLSTLCIVVVIYCAFTYLFNSPLPTSVFSES</sequence>
<dbReference type="KEGG" id="sera:Ser39006_003040"/>
<dbReference type="Proteomes" id="UP000017700">
    <property type="component" value="Chromosome"/>
</dbReference>
<evidence type="ECO:0000313" key="4">
    <source>
        <dbReference type="EMBL" id="AUH03197.1"/>
    </source>
</evidence>
<dbReference type="Proteomes" id="UP000233778">
    <property type="component" value="Chromosome"/>
</dbReference>
<keyword evidence="5" id="KW-1185">Reference proteome</keyword>
<evidence type="ECO:0000313" key="6">
    <source>
        <dbReference type="Proteomes" id="UP000233778"/>
    </source>
</evidence>
<gene>
    <name evidence="3" type="ORF">CWC46_03040</name>
    <name evidence="4" type="ORF">Ser39006_003040</name>
</gene>
<reference evidence="4" key="2">
    <citation type="submission" date="2013-09" db="EMBL/GenBank/DDBJ databases">
        <authorList>
            <person name="Wang G."/>
            <person name="Yang Y."/>
            <person name="Su Y."/>
        </authorList>
    </citation>
    <scope>NUCLEOTIDE SEQUENCE</scope>
    <source>
        <strain evidence="4">ATCC 39006</strain>
    </source>
</reference>
<dbReference type="EMBL" id="CP025085">
    <property type="protein sequence ID" value="AUG98882.1"/>
    <property type="molecule type" value="Genomic_DNA"/>
</dbReference>
<keyword evidence="1" id="KW-0472">Membrane</keyword>
<feature type="transmembrane region" description="Helical" evidence="1">
    <location>
        <begin position="120"/>
        <end position="141"/>
    </location>
</feature>
<dbReference type="InterPro" id="IPR009936">
    <property type="entry name" value="DUF1468"/>
</dbReference>
<reference evidence="3 6" key="3">
    <citation type="submission" date="2017-11" db="EMBL/GenBank/DDBJ databases">
        <title>Complete genome sequence of Serratia sp. ATCC 39006 LacA.</title>
        <authorList>
            <person name="Hampton H.G."/>
            <person name="Jackson S.A."/>
            <person name="Jauregui R."/>
            <person name="Poulter G.T.M."/>
            <person name="Salmond G.P.C."/>
            <person name="Fineran P.C."/>
        </authorList>
    </citation>
    <scope>NUCLEOTIDE SEQUENCE [LARGE SCALE GENOMIC DNA]</scope>
    <source>
        <strain evidence="3 6">ATCC 39006</strain>
    </source>
</reference>
<protein>
    <submittedName>
        <fullName evidence="4">Tripartite tricarboxylate transporter TctB family protein</fullName>
    </submittedName>
</protein>
<feature type="transmembrane region" description="Helical" evidence="1">
    <location>
        <begin position="81"/>
        <end position="114"/>
    </location>
</feature>
<feature type="domain" description="DUF1468" evidence="2">
    <location>
        <begin position="7"/>
        <end position="146"/>
    </location>
</feature>
<reference evidence="4 5" key="1">
    <citation type="journal article" date="2013" name="Genome Announc.">
        <title>Draft genome sequence of Serratia sp. strain ATCC 39006, a model bacterium for analysis of the biosynthesis and regulation of prodigiosin, a carbapenem, and gas vesicles.</title>
        <authorList>
            <person name="Fineran P.C."/>
            <person name="Iglesias Cans M.C."/>
            <person name="Ramsay J.P."/>
            <person name="Wilf N.M."/>
            <person name="Cossyleon D."/>
            <person name="McNeil M.B."/>
            <person name="Williamson N.R."/>
            <person name="Monson R.E."/>
            <person name="Becher S.A."/>
            <person name="Stanton J.A."/>
            <person name="Brugger K."/>
            <person name="Brown S.D."/>
            <person name="Salmond G.P."/>
        </authorList>
    </citation>
    <scope>NUCLEOTIDE SEQUENCE [LARGE SCALE GENOMIC DNA]</scope>
    <source>
        <strain evidence="4">ATCC 39006</strain>
        <strain evidence="5">ATCC 39006 / SC 11482</strain>
    </source>
</reference>
<keyword evidence="1" id="KW-1133">Transmembrane helix</keyword>
<proteinExistence type="predicted"/>
<dbReference type="AlphaFoldDB" id="A0A2I5T2U1"/>
<dbReference type="KEGG" id="serq:CWC46_03040"/>
<dbReference type="EMBL" id="CP025084">
    <property type="protein sequence ID" value="AUH03197.1"/>
    <property type="molecule type" value="Genomic_DNA"/>
</dbReference>
<evidence type="ECO:0000313" key="3">
    <source>
        <dbReference type="EMBL" id="AUG98882.1"/>
    </source>
</evidence>
<dbReference type="OrthoDB" id="7915962at2"/>
<reference evidence="4" key="4">
    <citation type="submission" date="2017-11" db="EMBL/GenBank/DDBJ databases">
        <title>Complete genome sequence of Serratia sp. ATCC 39006.</title>
        <authorList>
            <person name="Hampton H.G."/>
            <person name="Jackson S.A."/>
            <person name="Jauregui R."/>
            <person name="Poulter G.T.M."/>
            <person name="Salmond G.P.C."/>
            <person name="Fineran P.C."/>
        </authorList>
    </citation>
    <scope>NUCLEOTIDE SEQUENCE</scope>
    <source>
        <strain evidence="4">ATCC 39006</strain>
    </source>
</reference>
<keyword evidence="1" id="KW-0812">Transmembrane</keyword>
<feature type="transmembrane region" description="Helical" evidence="1">
    <location>
        <begin position="7"/>
        <end position="27"/>
    </location>
</feature>
<organism evidence="4 5">
    <name type="scientific">Serratia sp. (strain ATCC 39006)</name>
    <name type="common">Prodigiosinella confusarubida</name>
    <dbReference type="NCBI Taxonomy" id="104623"/>
    <lineage>
        <taxon>Bacteria</taxon>
        <taxon>Pseudomonadati</taxon>
        <taxon>Pseudomonadota</taxon>
        <taxon>Gammaproteobacteria</taxon>
        <taxon>Enterobacterales</taxon>
        <taxon>Pectobacteriaceae</taxon>
        <taxon>Prodigiosinella</taxon>
    </lineage>
</organism>